<comment type="caution">
    <text evidence="2">The sequence shown here is derived from an EMBL/GenBank/DDBJ whole genome shotgun (WGS) entry which is preliminary data.</text>
</comment>
<evidence type="ECO:0000313" key="3">
    <source>
        <dbReference type="Proteomes" id="UP001152087"/>
    </source>
</evidence>
<proteinExistence type="predicted"/>
<dbReference type="EMBL" id="JAOQAV010000010">
    <property type="protein sequence ID" value="KAJ4190702.1"/>
    <property type="molecule type" value="Genomic_DNA"/>
</dbReference>
<accession>A0A9W8V2K4</accession>
<evidence type="ECO:0000313" key="2">
    <source>
        <dbReference type="EMBL" id="KAJ4190702.1"/>
    </source>
</evidence>
<dbReference type="Pfam" id="PF24864">
    <property type="entry name" value="DUF7730"/>
    <property type="match status" value="1"/>
</dbReference>
<sequence>MVRFVTGDEQSHSKFFTKLHPDVRREIFLHLFGSRHVHIMFANSIILNQGEEFWRHGHPPHTHVGWLHCVCRSGAKLLPHGHDEYTHKWRYLSTNVLWTCKRGYEEGIPFLYSTNTFLFEKSLDVVNFNTIAIDYMHHVRSLELHIDLREAETWRKETDAFRLMVSTLSDWYNWCTHKPIKIRVVDELEDTLPKRQKQKVRRETQREFGRAVRALAERVSVEVILGDKGDKEIIQPRSPLDQLGVSFVNASEHFPDRQGDEDQGIDSDDDDAFHRVIRRVYRAGI</sequence>
<reference evidence="2" key="1">
    <citation type="submission" date="2022-09" db="EMBL/GenBank/DDBJ databases">
        <title>Fusarium specimens isolated from Avocado Roots.</title>
        <authorList>
            <person name="Stajich J."/>
            <person name="Roper C."/>
            <person name="Heimlech-Rivalta G."/>
        </authorList>
    </citation>
    <scope>NUCLEOTIDE SEQUENCE</scope>
    <source>
        <strain evidence="2">A02</strain>
    </source>
</reference>
<evidence type="ECO:0000259" key="1">
    <source>
        <dbReference type="Pfam" id="PF24864"/>
    </source>
</evidence>
<gene>
    <name evidence="2" type="ORF">NW755_004916</name>
</gene>
<dbReference type="PANTHER" id="PTHR38790">
    <property type="entry name" value="2EXR DOMAIN-CONTAINING PROTEIN-RELATED"/>
    <property type="match status" value="1"/>
</dbReference>
<organism evidence="2 3">
    <name type="scientific">Fusarium falciforme</name>
    <dbReference type="NCBI Taxonomy" id="195108"/>
    <lineage>
        <taxon>Eukaryota</taxon>
        <taxon>Fungi</taxon>
        <taxon>Dikarya</taxon>
        <taxon>Ascomycota</taxon>
        <taxon>Pezizomycotina</taxon>
        <taxon>Sordariomycetes</taxon>
        <taxon>Hypocreomycetidae</taxon>
        <taxon>Hypocreales</taxon>
        <taxon>Nectriaceae</taxon>
        <taxon>Fusarium</taxon>
        <taxon>Fusarium solani species complex</taxon>
    </lineage>
</organism>
<dbReference type="InterPro" id="IPR056632">
    <property type="entry name" value="DUF7730"/>
</dbReference>
<dbReference type="AlphaFoldDB" id="A0A9W8V2K4"/>
<protein>
    <recommendedName>
        <fullName evidence="1">DUF7730 domain-containing protein</fullName>
    </recommendedName>
</protein>
<feature type="domain" description="DUF7730" evidence="1">
    <location>
        <begin position="9"/>
        <end position="173"/>
    </location>
</feature>
<dbReference type="Proteomes" id="UP001152087">
    <property type="component" value="Unassembled WGS sequence"/>
</dbReference>
<name>A0A9W8V2K4_9HYPO</name>
<keyword evidence="3" id="KW-1185">Reference proteome</keyword>